<gene>
    <name evidence="1" type="ORF">L484_000439</name>
</gene>
<proteinExistence type="predicted"/>
<keyword evidence="2" id="KW-1185">Reference proteome</keyword>
<name>W9RT11_9ROSA</name>
<reference evidence="2" key="1">
    <citation type="submission" date="2013-01" db="EMBL/GenBank/DDBJ databases">
        <title>Draft Genome Sequence of a Mulberry Tree, Morus notabilis C.K. Schneid.</title>
        <authorList>
            <person name="He N."/>
            <person name="Zhao S."/>
        </authorList>
    </citation>
    <scope>NUCLEOTIDE SEQUENCE</scope>
</reference>
<evidence type="ECO:0000313" key="1">
    <source>
        <dbReference type="EMBL" id="EXC07459.1"/>
    </source>
</evidence>
<organism evidence="1 2">
    <name type="scientific">Morus notabilis</name>
    <dbReference type="NCBI Taxonomy" id="981085"/>
    <lineage>
        <taxon>Eukaryota</taxon>
        <taxon>Viridiplantae</taxon>
        <taxon>Streptophyta</taxon>
        <taxon>Embryophyta</taxon>
        <taxon>Tracheophyta</taxon>
        <taxon>Spermatophyta</taxon>
        <taxon>Magnoliopsida</taxon>
        <taxon>eudicotyledons</taxon>
        <taxon>Gunneridae</taxon>
        <taxon>Pentapetalae</taxon>
        <taxon>rosids</taxon>
        <taxon>fabids</taxon>
        <taxon>Rosales</taxon>
        <taxon>Moraceae</taxon>
        <taxon>Moreae</taxon>
        <taxon>Morus</taxon>
    </lineage>
</organism>
<dbReference type="AlphaFoldDB" id="W9RT11"/>
<dbReference type="Proteomes" id="UP000030645">
    <property type="component" value="Unassembled WGS sequence"/>
</dbReference>
<sequence>MVTSLGVVTGPIIRHIEALFVLYNCHGNGENLCCRNGAGPSDVTSKLSSRSTTGTRMVTTFGVKTGPISR</sequence>
<evidence type="ECO:0000313" key="2">
    <source>
        <dbReference type="Proteomes" id="UP000030645"/>
    </source>
</evidence>
<accession>W9RT11</accession>
<protein>
    <submittedName>
        <fullName evidence="1">Uncharacterized protein</fullName>
    </submittedName>
</protein>
<dbReference type="EMBL" id="KE345586">
    <property type="protein sequence ID" value="EXC07459.1"/>
    <property type="molecule type" value="Genomic_DNA"/>
</dbReference>